<evidence type="ECO:0000259" key="4">
    <source>
        <dbReference type="Pfam" id="PF18313"/>
    </source>
</evidence>
<dbReference type="PANTHER" id="PTHR18919">
    <property type="entry name" value="ACETYL-COA C-ACYLTRANSFERASE"/>
    <property type="match status" value="1"/>
</dbReference>
<dbReference type="Pfam" id="PF18313">
    <property type="entry name" value="TLP1_add_C"/>
    <property type="match status" value="1"/>
</dbReference>
<dbReference type="SUPFAM" id="SSF53901">
    <property type="entry name" value="Thiolase-like"/>
    <property type="match status" value="1"/>
</dbReference>
<evidence type="ECO:0000256" key="1">
    <source>
        <dbReference type="ARBA" id="ARBA00010982"/>
    </source>
</evidence>
<dbReference type="InterPro" id="IPR016039">
    <property type="entry name" value="Thiolase-like"/>
</dbReference>
<keyword evidence="3" id="KW-0012">Acyltransferase</keyword>
<sequence length="546" mass="59425">MASQALLLPRSKPHNMQPIGANFCAYSRYIIETGLLMNAADNTPILVGVSQRTYRDTGNPNRTPTDALHDALELALQNSGRGEALRGAIDTLCTEPSLLEVSAELGALISRFPGPELVKRLGLKDARCLKAPDGGNGPQMLINHFAKELNQGQRRAVAICGGELTASFKSLLGGGGDISHWPNDVKGDTQQPWAERSGTHSEELRHNLWLPTHMYALFENALRHRYGHSLSEHQEHMGKIMQGLSDTAAANPDAWSYQRPRSAKQLVSFEERSPCLALPYNKYLCAQMNIDMAAAVIMTTVATARELGINEDQWIYLNGCADVNEVWYVAERADLSRSGAVALAGETALARAGCHIDDIALMDIYSCFPSAVEMACDALNIDPFGQRPLSITGGLPYFGGPGHGYSLHAVVTLVEQLRERPNDKGLITANGWYMTKESIGIYSAKPSEMHWQRGDDAALQAQIDAQPHHHIDGAPSGHGHVDSFTVVCDNNGPQQGIIIGSLDSGARFVAHTEQDDALFAQLMSEDVIGQRGVVSSGEQHNLFRFK</sequence>
<organism evidence="5 6">
    <name type="scientific">Zhongshania aliphaticivorans</name>
    <dbReference type="NCBI Taxonomy" id="1470434"/>
    <lineage>
        <taxon>Bacteria</taxon>
        <taxon>Pseudomonadati</taxon>
        <taxon>Pseudomonadota</taxon>
        <taxon>Gammaproteobacteria</taxon>
        <taxon>Cellvibrionales</taxon>
        <taxon>Spongiibacteraceae</taxon>
        <taxon>Zhongshania</taxon>
    </lineage>
</organism>
<dbReference type="PANTHER" id="PTHR18919:SF139">
    <property type="entry name" value="THIOLASE-LIKE PROTEIN TYPE 1 ADDITIONAL C-TERMINAL DOMAIN-CONTAINING PROTEIN"/>
    <property type="match status" value="1"/>
</dbReference>
<dbReference type="InterPro" id="IPR040771">
    <property type="entry name" value="TLP1_add_C"/>
</dbReference>
<evidence type="ECO:0000313" key="6">
    <source>
        <dbReference type="Proteomes" id="UP000074119"/>
    </source>
</evidence>
<name>A0A127M799_9GAMM</name>
<dbReference type="AlphaFoldDB" id="A0A127M799"/>
<keyword evidence="2" id="KW-0808">Transferase</keyword>
<dbReference type="GO" id="GO:0016746">
    <property type="term" value="F:acyltransferase activity"/>
    <property type="evidence" value="ECO:0007669"/>
    <property type="project" value="UniProtKB-KW"/>
</dbReference>
<dbReference type="Gene3D" id="2.40.50.840">
    <property type="match status" value="1"/>
</dbReference>
<evidence type="ECO:0000256" key="2">
    <source>
        <dbReference type="ARBA" id="ARBA00022679"/>
    </source>
</evidence>
<accession>A0A127M799</accession>
<dbReference type="Proteomes" id="UP000074119">
    <property type="component" value="Chromosome"/>
</dbReference>
<dbReference type="KEGG" id="zal:AZF00_12780"/>
<comment type="similarity">
    <text evidence="1">Belongs to the thiolase-like superfamily. Thiolase family.</text>
</comment>
<dbReference type="STRING" id="1470434.AZF00_12780"/>
<dbReference type="Gene3D" id="3.40.47.10">
    <property type="match status" value="1"/>
</dbReference>
<feature type="domain" description="Thiolase-like protein type 1 additional C-terminal" evidence="4">
    <location>
        <begin position="459"/>
        <end position="538"/>
    </location>
</feature>
<reference evidence="5 6" key="1">
    <citation type="submission" date="2015-12" db="EMBL/GenBank/DDBJ databases">
        <authorList>
            <person name="Shamseldin A."/>
            <person name="Moawad H."/>
            <person name="Abd El-Rahim W.M."/>
            <person name="Sadowsky M.J."/>
        </authorList>
    </citation>
    <scope>NUCLEOTIDE SEQUENCE [LARGE SCALE GENOMIC DNA]</scope>
    <source>
        <strain evidence="5 6">SM2</strain>
    </source>
</reference>
<evidence type="ECO:0000313" key="5">
    <source>
        <dbReference type="EMBL" id="AMO69124.1"/>
    </source>
</evidence>
<protein>
    <recommendedName>
        <fullName evidence="4">Thiolase-like protein type 1 additional C-terminal domain-containing protein</fullName>
    </recommendedName>
</protein>
<gene>
    <name evidence="5" type="ORF">AZF00_12780</name>
</gene>
<dbReference type="EMBL" id="CP014544">
    <property type="protein sequence ID" value="AMO69124.1"/>
    <property type="molecule type" value="Genomic_DNA"/>
</dbReference>
<evidence type="ECO:0000256" key="3">
    <source>
        <dbReference type="ARBA" id="ARBA00023315"/>
    </source>
</evidence>
<proteinExistence type="inferred from homology"/>